<dbReference type="Proteomes" id="UP000663852">
    <property type="component" value="Unassembled WGS sequence"/>
</dbReference>
<name>A0A814CE97_ADIRI</name>
<dbReference type="PROSITE" id="PS51686">
    <property type="entry name" value="SAM_MT_RSMB_NOP"/>
    <property type="match status" value="1"/>
</dbReference>
<keyword evidence="8" id="KW-0539">Nucleus</keyword>
<organism evidence="12 13">
    <name type="scientific">Adineta ricciae</name>
    <name type="common">Rotifer</name>
    <dbReference type="NCBI Taxonomy" id="249248"/>
    <lineage>
        <taxon>Eukaryota</taxon>
        <taxon>Metazoa</taxon>
        <taxon>Spiralia</taxon>
        <taxon>Gnathifera</taxon>
        <taxon>Rotifera</taxon>
        <taxon>Eurotatoria</taxon>
        <taxon>Bdelloidea</taxon>
        <taxon>Adinetida</taxon>
        <taxon>Adinetidae</taxon>
        <taxon>Adineta</taxon>
    </lineage>
</organism>
<evidence type="ECO:0000256" key="6">
    <source>
        <dbReference type="ARBA" id="ARBA00022691"/>
    </source>
</evidence>
<evidence type="ECO:0000256" key="10">
    <source>
        <dbReference type="SAM" id="MobiDB-lite"/>
    </source>
</evidence>
<feature type="compositionally biased region" description="Acidic residues" evidence="10">
    <location>
        <begin position="116"/>
        <end position="155"/>
    </location>
</feature>
<protein>
    <recommendedName>
        <fullName evidence="11">SAM-dependent MTase RsmB/NOP-type domain-containing protein</fullName>
    </recommendedName>
</protein>
<dbReference type="InterPro" id="IPR023273">
    <property type="entry name" value="RCMT_NOP2"/>
</dbReference>
<feature type="compositionally biased region" description="Basic residues" evidence="10">
    <location>
        <begin position="45"/>
        <end position="56"/>
    </location>
</feature>
<feature type="binding site" evidence="9">
    <location>
        <position position="434"/>
    </location>
    <ligand>
        <name>S-adenosyl-L-methionine</name>
        <dbReference type="ChEBI" id="CHEBI:59789"/>
    </ligand>
</feature>
<evidence type="ECO:0000256" key="5">
    <source>
        <dbReference type="ARBA" id="ARBA00022679"/>
    </source>
</evidence>
<feature type="active site" description="Nucleophile" evidence="9">
    <location>
        <position position="491"/>
    </location>
</feature>
<evidence type="ECO:0000256" key="8">
    <source>
        <dbReference type="ARBA" id="ARBA00023242"/>
    </source>
</evidence>
<comment type="subcellular location">
    <subcellularLocation>
        <location evidence="1">Nucleus</location>
        <location evidence="1">Nucleolus</location>
    </subcellularLocation>
</comment>
<dbReference type="OrthoDB" id="427002at2759"/>
<dbReference type="AlphaFoldDB" id="A0A814CE97"/>
<keyword evidence="7 9" id="KW-0694">RNA-binding</keyword>
<dbReference type="PANTHER" id="PTHR22807:SF30">
    <property type="entry name" value="28S RRNA (CYTOSINE(4447)-C(5))-METHYLTRANSFERASE-RELATED"/>
    <property type="match status" value="1"/>
</dbReference>
<feature type="region of interest" description="Disordered" evidence="10">
    <location>
        <begin position="1"/>
        <end position="185"/>
    </location>
</feature>
<feature type="compositionally biased region" description="Basic and acidic residues" evidence="10">
    <location>
        <begin position="1"/>
        <end position="12"/>
    </location>
</feature>
<keyword evidence="4 9" id="KW-0489">Methyltransferase</keyword>
<evidence type="ECO:0000256" key="3">
    <source>
        <dbReference type="ARBA" id="ARBA00022517"/>
    </source>
</evidence>
<feature type="compositionally biased region" description="Acidic residues" evidence="10">
    <location>
        <begin position="84"/>
        <end position="94"/>
    </location>
</feature>
<evidence type="ECO:0000256" key="2">
    <source>
        <dbReference type="ARBA" id="ARBA00007494"/>
    </source>
</evidence>
<dbReference type="PRINTS" id="PR02008">
    <property type="entry name" value="RCMTFAMILY"/>
</dbReference>
<dbReference type="PANTHER" id="PTHR22807">
    <property type="entry name" value="NOP2 YEAST -RELATED NOL1/NOP2/FMU SUN DOMAIN-CONTAINING"/>
    <property type="match status" value="1"/>
</dbReference>
<feature type="compositionally biased region" description="Basic and acidic residues" evidence="10">
    <location>
        <begin position="171"/>
        <end position="181"/>
    </location>
</feature>
<sequence length="594" mass="67489">MGRRKKTDEKSAKQIRGPGRKAKKQGAPTFPKELLPADSNEKKKLSSRGKQRARKRLEKDQLKEANKKNSKLATRVTKRQSDGESNEDEEEEQQETNGFTDENQKWLKPKKKKELFDDEGEGEGEELMDEEVPYDDEFDDMESTTDDDEDNDVDDEPKLDIEKKSKKLREKQRQAKERSEQELLTNIQQQEKIQFPSGQEVTKDAPQADLQLIMHRIREVINVLNDFKTKREPNRSRKDYLDLLRQDLCNYYSYNDFLMNKLLDLFPLAEIIDFLEANEVQRPVTIRTNTLKTRRRDLAQALINRGVNVDPLDKWTKVGLVIYNSQVPIGATPEYLSGHYMLQGASSFLPVMALAPQPNERVLDMCAAPGGKASYIGALMRNSGILVANDANKDRAKAIIANTHRLGLTNTIVTNLDGRHFSEHMGGFDRCLVDAPCSGTGVISKDQAVKNSKDEKDIQRCFTAQRQILLNAIDAVNESSATGGYIVYSTCSILVEENEAVVQYALNNRPVKLVETGLEFGVEGFSNFKGTSFHPFMKYCRRYYPHLHNLDGFFVAKLKKYSTKQGGNKKESEPTVEKKKKNKEDDSNASIADD</sequence>
<feature type="binding site" evidence="9">
    <location>
        <position position="390"/>
    </location>
    <ligand>
        <name>S-adenosyl-L-methionine</name>
        <dbReference type="ChEBI" id="CHEBI:59789"/>
    </ligand>
</feature>
<feature type="binding site" evidence="9">
    <location>
        <begin position="366"/>
        <end position="372"/>
    </location>
    <ligand>
        <name>S-adenosyl-L-methionine</name>
        <dbReference type="ChEBI" id="CHEBI:59789"/>
    </ligand>
</feature>
<evidence type="ECO:0000256" key="9">
    <source>
        <dbReference type="PROSITE-ProRule" id="PRU01023"/>
    </source>
</evidence>
<dbReference type="PRINTS" id="PR02012">
    <property type="entry name" value="RCMTNOP2"/>
</dbReference>
<evidence type="ECO:0000256" key="4">
    <source>
        <dbReference type="ARBA" id="ARBA00022603"/>
    </source>
</evidence>
<keyword evidence="5 9" id="KW-0808">Transferase</keyword>
<evidence type="ECO:0000256" key="1">
    <source>
        <dbReference type="ARBA" id="ARBA00004604"/>
    </source>
</evidence>
<dbReference type="InterPro" id="IPR054728">
    <property type="entry name" value="RsmB-like_ferredoxin"/>
</dbReference>
<dbReference type="Pfam" id="PF01189">
    <property type="entry name" value="Methyltr_RsmB-F"/>
    <property type="match status" value="1"/>
</dbReference>
<dbReference type="Gene3D" id="3.30.70.1170">
    <property type="entry name" value="Sun protein, domain 3"/>
    <property type="match status" value="1"/>
</dbReference>
<dbReference type="GO" id="GO:0003723">
    <property type="term" value="F:RNA binding"/>
    <property type="evidence" value="ECO:0007669"/>
    <property type="project" value="UniProtKB-UniRule"/>
</dbReference>
<dbReference type="InterPro" id="IPR001678">
    <property type="entry name" value="MeTrfase_RsmB-F_NOP2_dom"/>
</dbReference>
<dbReference type="InterPro" id="IPR049560">
    <property type="entry name" value="MeTrfase_RsmB-F_NOP2_cat"/>
</dbReference>
<dbReference type="SUPFAM" id="SSF53335">
    <property type="entry name" value="S-adenosyl-L-methionine-dependent methyltransferases"/>
    <property type="match status" value="1"/>
</dbReference>
<dbReference type="FunFam" id="3.30.70.1170:FF:000001">
    <property type="entry name" value="Ribosomal RNA methyltransferase Nop2"/>
    <property type="match status" value="1"/>
</dbReference>
<dbReference type="InterPro" id="IPR023267">
    <property type="entry name" value="RCMT"/>
</dbReference>
<evidence type="ECO:0000313" key="12">
    <source>
        <dbReference type="EMBL" id="CAF0939676.1"/>
    </source>
</evidence>
<dbReference type="InterPro" id="IPR011023">
    <property type="entry name" value="Nop2p"/>
</dbReference>
<proteinExistence type="inferred from homology"/>
<feature type="region of interest" description="Disordered" evidence="10">
    <location>
        <begin position="563"/>
        <end position="594"/>
    </location>
</feature>
<dbReference type="GO" id="GO:0000470">
    <property type="term" value="P:maturation of LSU-rRNA"/>
    <property type="evidence" value="ECO:0007669"/>
    <property type="project" value="TreeGrafter"/>
</dbReference>
<dbReference type="GO" id="GO:0070475">
    <property type="term" value="P:rRNA base methylation"/>
    <property type="evidence" value="ECO:0007669"/>
    <property type="project" value="TreeGrafter"/>
</dbReference>
<dbReference type="EMBL" id="CAJNOJ010000043">
    <property type="protein sequence ID" value="CAF0939676.1"/>
    <property type="molecule type" value="Genomic_DNA"/>
</dbReference>
<dbReference type="InterPro" id="IPR029063">
    <property type="entry name" value="SAM-dependent_MTases_sf"/>
</dbReference>
<comment type="similarity">
    <text evidence="2 9">Belongs to the class I-like SAM-binding methyltransferase superfamily. RsmB/NOP family.</text>
</comment>
<keyword evidence="3" id="KW-0690">Ribosome biogenesis</keyword>
<feature type="domain" description="SAM-dependent MTase RsmB/NOP-type" evidence="11">
    <location>
        <begin position="274"/>
        <end position="561"/>
    </location>
</feature>
<feature type="compositionally biased region" description="Basic and acidic residues" evidence="10">
    <location>
        <begin position="57"/>
        <end position="67"/>
    </location>
</feature>
<dbReference type="GO" id="GO:0005730">
    <property type="term" value="C:nucleolus"/>
    <property type="evidence" value="ECO:0007669"/>
    <property type="project" value="UniProtKB-SubCell"/>
</dbReference>
<dbReference type="GO" id="GO:0009383">
    <property type="term" value="F:rRNA (cytosine-C5-)-methyltransferase activity"/>
    <property type="evidence" value="ECO:0007669"/>
    <property type="project" value="TreeGrafter"/>
</dbReference>
<dbReference type="Pfam" id="PF22458">
    <property type="entry name" value="RsmF-B_ferredox"/>
    <property type="match status" value="1"/>
</dbReference>
<evidence type="ECO:0000313" key="13">
    <source>
        <dbReference type="Proteomes" id="UP000663852"/>
    </source>
</evidence>
<dbReference type="NCBIfam" id="TIGR00446">
    <property type="entry name" value="nop2p"/>
    <property type="match status" value="1"/>
</dbReference>
<dbReference type="Gene3D" id="3.40.50.150">
    <property type="entry name" value="Vaccinia Virus protein VP39"/>
    <property type="match status" value="1"/>
</dbReference>
<keyword evidence="6 9" id="KW-0949">S-adenosyl-L-methionine</keyword>
<accession>A0A814CE97</accession>
<gene>
    <name evidence="12" type="ORF">EDS130_LOCUS11755</name>
</gene>
<feature type="compositionally biased region" description="Basic and acidic residues" evidence="10">
    <location>
        <begin position="568"/>
        <end position="586"/>
    </location>
</feature>
<reference evidence="12" key="1">
    <citation type="submission" date="2021-02" db="EMBL/GenBank/DDBJ databases">
        <authorList>
            <person name="Nowell W R."/>
        </authorList>
    </citation>
    <scope>NUCLEOTIDE SEQUENCE</scope>
</reference>
<evidence type="ECO:0000256" key="7">
    <source>
        <dbReference type="ARBA" id="ARBA00022884"/>
    </source>
</evidence>
<evidence type="ECO:0000259" key="11">
    <source>
        <dbReference type="PROSITE" id="PS51686"/>
    </source>
</evidence>
<feature type="binding site" evidence="9">
    <location>
        <position position="417"/>
    </location>
    <ligand>
        <name>S-adenosyl-L-methionine</name>
        <dbReference type="ChEBI" id="CHEBI:59789"/>
    </ligand>
</feature>
<comment type="caution">
    <text evidence="12">The sequence shown here is derived from an EMBL/GenBank/DDBJ whole genome shotgun (WGS) entry which is preliminary data.</text>
</comment>